<dbReference type="GO" id="GO:0051539">
    <property type="term" value="F:4 iron, 4 sulfur cluster binding"/>
    <property type="evidence" value="ECO:0007669"/>
    <property type="project" value="UniProtKB-KW"/>
</dbReference>
<dbReference type="Gene3D" id="3.40.50.2020">
    <property type="match status" value="1"/>
</dbReference>
<dbReference type="Proteomes" id="UP000460435">
    <property type="component" value="Unassembled WGS sequence"/>
</dbReference>
<reference evidence="14 15" key="1">
    <citation type="submission" date="2019-11" db="EMBL/GenBank/DDBJ databases">
        <authorList>
            <person name="Li X.-J."/>
            <person name="Feng X.-M."/>
        </authorList>
    </citation>
    <scope>NUCLEOTIDE SEQUENCE [LARGE SCALE GENOMIC DNA]</scope>
    <source>
        <strain evidence="14 15">XMNu-373</strain>
    </source>
</reference>
<dbReference type="GO" id="GO:0006189">
    <property type="term" value="P:'de novo' IMP biosynthetic process"/>
    <property type="evidence" value="ECO:0007669"/>
    <property type="project" value="UniProtKB-UniRule"/>
</dbReference>
<dbReference type="GO" id="GO:0000287">
    <property type="term" value="F:magnesium ion binding"/>
    <property type="evidence" value="ECO:0007669"/>
    <property type="project" value="UniProtKB-UniRule"/>
</dbReference>
<evidence type="ECO:0000256" key="1">
    <source>
        <dbReference type="ARBA" id="ARBA00005209"/>
    </source>
</evidence>
<evidence type="ECO:0000256" key="12">
    <source>
        <dbReference type="SAM" id="MobiDB-lite"/>
    </source>
</evidence>
<evidence type="ECO:0000256" key="7">
    <source>
        <dbReference type="HAMAP-Rule" id="MF_01931"/>
    </source>
</evidence>
<feature type="binding site" evidence="7 10">
    <location>
        <position position="372"/>
    </location>
    <ligand>
        <name>Mg(2+)</name>
        <dbReference type="ChEBI" id="CHEBI:18420"/>
    </ligand>
</feature>
<feature type="binding site" evidence="7 11">
    <location>
        <position position="409"/>
    </location>
    <ligand>
        <name>[4Fe-4S] cluster</name>
        <dbReference type="ChEBI" id="CHEBI:49883"/>
    </ligand>
</feature>
<keyword evidence="3 7" id="KW-0328">Glycosyltransferase</keyword>
<dbReference type="AlphaFoldDB" id="A0A7K3MEH3"/>
<feature type="domain" description="Glutamine amidotransferase type-2" evidence="13">
    <location>
        <begin position="23"/>
        <end position="248"/>
    </location>
</feature>
<dbReference type="InterPro" id="IPR029055">
    <property type="entry name" value="Ntn_hydrolases_N"/>
</dbReference>
<dbReference type="Pfam" id="PF00156">
    <property type="entry name" value="Pribosyltran"/>
    <property type="match status" value="1"/>
</dbReference>
<comment type="cofactor">
    <cofactor evidence="7 10">
        <name>Mg(2+)</name>
        <dbReference type="ChEBI" id="CHEBI:18420"/>
    </cofactor>
    <text evidence="7 10">Binds 1 Mg(2+) ion per subunit.</text>
</comment>
<keyword evidence="15" id="KW-1185">Reference proteome</keyword>
<evidence type="ECO:0000256" key="6">
    <source>
        <dbReference type="ARBA" id="ARBA00022962"/>
    </source>
</evidence>
<keyword evidence="7 10" id="KW-0460">Magnesium</keyword>
<accession>A0A7K3MEH3</accession>
<comment type="caution">
    <text evidence="14">The sequence shown here is derived from an EMBL/GenBank/DDBJ whole genome shotgun (WGS) entry which is preliminary data.</text>
</comment>
<name>A0A7K3MEH3_9ACTN</name>
<dbReference type="EMBL" id="WLZY01000014">
    <property type="protein sequence ID" value="NDL60808.1"/>
    <property type="molecule type" value="Genomic_DNA"/>
</dbReference>
<dbReference type="GO" id="GO:0009113">
    <property type="term" value="P:purine nucleobase biosynthetic process"/>
    <property type="evidence" value="ECO:0007669"/>
    <property type="project" value="UniProtKB-UniRule"/>
</dbReference>
<keyword evidence="7" id="KW-0004">4Fe-4S</keyword>
<evidence type="ECO:0000256" key="8">
    <source>
        <dbReference type="PIRNR" id="PIRNR000485"/>
    </source>
</evidence>
<evidence type="ECO:0000313" key="14">
    <source>
        <dbReference type="EMBL" id="NDL60808.1"/>
    </source>
</evidence>
<dbReference type="InterPro" id="IPR017932">
    <property type="entry name" value="GATase_2_dom"/>
</dbReference>
<evidence type="ECO:0000256" key="5">
    <source>
        <dbReference type="ARBA" id="ARBA00022755"/>
    </source>
</evidence>
<evidence type="ECO:0000256" key="10">
    <source>
        <dbReference type="PIRSR" id="PIRSR000485-2"/>
    </source>
</evidence>
<evidence type="ECO:0000256" key="11">
    <source>
        <dbReference type="PIRSR" id="PIRSR000485-3"/>
    </source>
</evidence>
<dbReference type="InterPro" id="IPR000836">
    <property type="entry name" value="PRTase_dom"/>
</dbReference>
<feature type="binding site" evidence="7 11">
    <location>
        <position position="460"/>
    </location>
    <ligand>
        <name>[4Fe-4S] cluster</name>
        <dbReference type="ChEBI" id="CHEBI:49883"/>
    </ligand>
</feature>
<feature type="active site" description="Nucleophile" evidence="7 9">
    <location>
        <position position="23"/>
    </location>
</feature>
<dbReference type="InterPro" id="IPR029057">
    <property type="entry name" value="PRTase-like"/>
</dbReference>
<dbReference type="PROSITE" id="PS51278">
    <property type="entry name" value="GATASE_TYPE_2"/>
    <property type="match status" value="1"/>
</dbReference>
<feature type="region of interest" description="Disordered" evidence="12">
    <location>
        <begin position="1"/>
        <end position="20"/>
    </location>
</feature>
<dbReference type="GO" id="GO:0004044">
    <property type="term" value="F:amidophosphoribosyltransferase activity"/>
    <property type="evidence" value="ECO:0007669"/>
    <property type="project" value="UniProtKB-UniRule"/>
</dbReference>
<evidence type="ECO:0000256" key="3">
    <source>
        <dbReference type="ARBA" id="ARBA00022676"/>
    </source>
</evidence>
<feature type="binding site" evidence="7 11">
    <location>
        <position position="263"/>
    </location>
    <ligand>
        <name>[4Fe-4S] cluster</name>
        <dbReference type="ChEBI" id="CHEBI:49883"/>
    </ligand>
</feature>
<keyword evidence="7 11" id="KW-0411">Iron-sulfur</keyword>
<dbReference type="NCBIfam" id="TIGR01134">
    <property type="entry name" value="purF"/>
    <property type="match status" value="1"/>
</dbReference>
<sequence length="486" mass="52332">MARGDGQLTQELDPQDQGPKDACGVFGVWAPDEDVAKLTYFGLYALQHRGQEAAGIAVGNGDNVLVYKDMGLVSQVFDETTLNTLVGHVAVGHARYSTTGANEWQNAQPTLGATPAGTVALGHNGNLTNSEELFELVRNRAGSDVGELRYGNTTDTALITALLGSYPGHTLEESAAEVFAQVRGAFSLVFCDESALYAARDPQGVRPLVLGRLEHGWVVASETAALDIVGAAFVREVEPGELIVIDAQGVRSRRFAVAERKGCLFEFVYLARPDTQISGRSVHQTRVEIGRRLAREHPVDADLVIPVPESGTPAAVGYAEESGIPYGVGLVKNSYVGRTFIQPSQTLRQLGIRLKLNPLREIVNGKRLVVVDDSIVRGNTQRALVQMLREAGAKEIHVRISSPPVKWPCFYGIDFASRSELLANEMSTDQICVSIGADSLGYVDLDALIEATTVPKPALCRACFDGIYPIEPPRTPGKNVLDKVTA</sequence>
<dbReference type="PANTHER" id="PTHR11907">
    <property type="entry name" value="AMIDOPHOSPHORIBOSYLTRANSFERASE"/>
    <property type="match status" value="1"/>
</dbReference>
<gene>
    <name evidence="7" type="primary">purF</name>
    <name evidence="14" type="ORF">F7O44_27400</name>
</gene>
<dbReference type="EC" id="2.4.2.14" evidence="7"/>
<comment type="pathway">
    <text evidence="1 7 8">Purine metabolism; IMP biosynthesis via de novo pathway; N(1)-(5-phospho-D-ribosyl)glycinamide from 5-phospho-alpha-D-ribose 1-diphosphate: step 1/2.</text>
</comment>
<comment type="cofactor">
    <cofactor evidence="7 11">
        <name>[4Fe-4S] cluster</name>
        <dbReference type="ChEBI" id="CHEBI:49883"/>
    </cofactor>
    <text evidence="7 11">Binds 1 [4Fe-4S] cluster per subunit.</text>
</comment>
<dbReference type="RefSeq" id="WP_162453511.1">
    <property type="nucleotide sequence ID" value="NZ_WLZY01000014.1"/>
</dbReference>
<feature type="binding site" evidence="7 10">
    <location>
        <position position="373"/>
    </location>
    <ligand>
        <name>Mg(2+)</name>
        <dbReference type="ChEBI" id="CHEBI:18420"/>
    </ligand>
</feature>
<dbReference type="Pfam" id="PF13522">
    <property type="entry name" value="GATase_6"/>
    <property type="match status" value="1"/>
</dbReference>
<evidence type="ECO:0000256" key="2">
    <source>
        <dbReference type="ARBA" id="ARBA00010138"/>
    </source>
</evidence>
<keyword evidence="6 7" id="KW-0315">Glutamine amidotransferase</keyword>
<keyword evidence="5 7" id="KW-0658">Purine biosynthesis</keyword>
<dbReference type="SUPFAM" id="SSF56235">
    <property type="entry name" value="N-terminal nucleophile aminohydrolases (Ntn hydrolases)"/>
    <property type="match status" value="1"/>
</dbReference>
<evidence type="ECO:0000259" key="13">
    <source>
        <dbReference type="PROSITE" id="PS51278"/>
    </source>
</evidence>
<keyword evidence="7 10" id="KW-0479">Metal-binding</keyword>
<dbReference type="UniPathway" id="UPA00074">
    <property type="reaction ID" value="UER00124"/>
</dbReference>
<feature type="binding site" evidence="7 11">
    <location>
        <position position="463"/>
    </location>
    <ligand>
        <name>[4Fe-4S] cluster</name>
        <dbReference type="ChEBI" id="CHEBI:49883"/>
    </ligand>
</feature>
<dbReference type="InterPro" id="IPR035584">
    <property type="entry name" value="PurF_N"/>
</dbReference>
<proteinExistence type="inferred from homology"/>
<evidence type="ECO:0000313" key="15">
    <source>
        <dbReference type="Proteomes" id="UP000460435"/>
    </source>
</evidence>
<keyword evidence="7 11" id="KW-0408">Iron</keyword>
<evidence type="ECO:0000256" key="4">
    <source>
        <dbReference type="ARBA" id="ARBA00022679"/>
    </source>
</evidence>
<comment type="catalytic activity">
    <reaction evidence="7 8">
        <text>5-phospho-beta-D-ribosylamine + L-glutamate + diphosphate = 5-phospho-alpha-D-ribose 1-diphosphate + L-glutamine + H2O</text>
        <dbReference type="Rhea" id="RHEA:14905"/>
        <dbReference type="ChEBI" id="CHEBI:15377"/>
        <dbReference type="ChEBI" id="CHEBI:29985"/>
        <dbReference type="ChEBI" id="CHEBI:33019"/>
        <dbReference type="ChEBI" id="CHEBI:58017"/>
        <dbReference type="ChEBI" id="CHEBI:58359"/>
        <dbReference type="ChEBI" id="CHEBI:58681"/>
        <dbReference type="EC" id="2.4.2.14"/>
    </reaction>
</comment>
<dbReference type="SUPFAM" id="SSF53271">
    <property type="entry name" value="PRTase-like"/>
    <property type="match status" value="1"/>
</dbReference>
<evidence type="ECO:0000256" key="9">
    <source>
        <dbReference type="PIRSR" id="PIRSR000485-1"/>
    </source>
</evidence>
<dbReference type="CDD" id="cd00715">
    <property type="entry name" value="GPATase_N"/>
    <property type="match status" value="1"/>
</dbReference>
<keyword evidence="4 7" id="KW-0808">Transferase</keyword>
<dbReference type="HAMAP" id="MF_01931">
    <property type="entry name" value="PurF"/>
    <property type="match status" value="1"/>
</dbReference>
<dbReference type="PIRSF" id="PIRSF000485">
    <property type="entry name" value="Amd_phspho_trans"/>
    <property type="match status" value="1"/>
</dbReference>
<feature type="binding site" evidence="7 10">
    <location>
        <position position="310"/>
    </location>
    <ligand>
        <name>Mg(2+)</name>
        <dbReference type="ChEBI" id="CHEBI:18420"/>
    </ligand>
</feature>
<comment type="function">
    <text evidence="7">Catalyzes the formation of phosphoribosylamine from phosphoribosylpyrophosphate (PRPP) and glutamine.</text>
</comment>
<dbReference type="Gene3D" id="3.60.20.10">
    <property type="entry name" value="Glutamine Phosphoribosylpyrophosphate, subunit 1, domain 1"/>
    <property type="match status" value="1"/>
</dbReference>
<dbReference type="InterPro" id="IPR005854">
    <property type="entry name" value="PurF"/>
</dbReference>
<comment type="similarity">
    <text evidence="2 7 8">In the C-terminal section; belongs to the purine/pyrimidine phosphoribosyltransferase family.</text>
</comment>
<protein>
    <recommendedName>
        <fullName evidence="7">Amidophosphoribosyltransferase</fullName>
        <shortName evidence="7">ATase</shortName>
        <ecNumber evidence="7">2.4.2.14</ecNumber>
    </recommendedName>
    <alternativeName>
        <fullName evidence="7">Glutamine phosphoribosylpyrophosphate amidotransferase</fullName>
        <shortName evidence="7">GPATase</shortName>
    </alternativeName>
</protein>
<dbReference type="CDD" id="cd06223">
    <property type="entry name" value="PRTases_typeI"/>
    <property type="match status" value="1"/>
</dbReference>
<organism evidence="14 15">
    <name type="scientific">Phytoactinopolyspora mesophila</name>
    <dbReference type="NCBI Taxonomy" id="2650750"/>
    <lineage>
        <taxon>Bacteria</taxon>
        <taxon>Bacillati</taxon>
        <taxon>Actinomycetota</taxon>
        <taxon>Actinomycetes</taxon>
        <taxon>Jiangellales</taxon>
        <taxon>Jiangellaceae</taxon>
        <taxon>Phytoactinopolyspora</taxon>
    </lineage>
</organism>